<comment type="caution">
    <text evidence="2">The sequence shown here is derived from an EMBL/GenBank/DDBJ whole genome shotgun (WGS) entry which is preliminary data.</text>
</comment>
<reference evidence="2 3" key="1">
    <citation type="submission" date="2024-10" db="EMBL/GenBank/DDBJ databases">
        <authorList>
            <person name="Kim D."/>
        </authorList>
    </citation>
    <scope>NUCLEOTIDE SEQUENCE [LARGE SCALE GENOMIC DNA]</scope>
    <source>
        <strain evidence="2">BH-2024</strain>
    </source>
</reference>
<protein>
    <submittedName>
        <fullName evidence="2">Uncharacterized protein</fullName>
    </submittedName>
</protein>
<dbReference type="Proteomes" id="UP001620626">
    <property type="component" value="Unassembled WGS sequence"/>
</dbReference>
<gene>
    <name evidence="2" type="ORF">niasHT_012224</name>
</gene>
<evidence type="ECO:0000313" key="2">
    <source>
        <dbReference type="EMBL" id="KAL3107711.1"/>
    </source>
</evidence>
<evidence type="ECO:0000313" key="3">
    <source>
        <dbReference type="Proteomes" id="UP001620626"/>
    </source>
</evidence>
<dbReference type="SUPFAM" id="SSF140996">
    <property type="entry name" value="Hermes dimerisation domain"/>
    <property type="match status" value="1"/>
</dbReference>
<dbReference type="EMBL" id="JBICBT010000607">
    <property type="protein sequence ID" value="KAL3107711.1"/>
    <property type="molecule type" value="Genomic_DNA"/>
</dbReference>
<dbReference type="PANTHER" id="PTHR47241:SF1">
    <property type="entry name" value="BED-TYPE DOMAIN-CONTAINING PROTEIN"/>
    <property type="match status" value="1"/>
</dbReference>
<feature type="region of interest" description="Disordered" evidence="1">
    <location>
        <begin position="1"/>
        <end position="24"/>
    </location>
</feature>
<evidence type="ECO:0000256" key="1">
    <source>
        <dbReference type="SAM" id="MobiDB-lite"/>
    </source>
</evidence>
<dbReference type="PANTHER" id="PTHR47241">
    <property type="entry name" value="FINGER PROTEIN, PUTATIVE-RELATED"/>
    <property type="match status" value="1"/>
</dbReference>
<proteinExistence type="predicted"/>
<name>A0ABD2KXZ6_9BILA</name>
<accession>A0ABD2KXZ6</accession>
<keyword evidence="3" id="KW-1185">Reference proteome</keyword>
<dbReference type="InterPro" id="IPR052865">
    <property type="entry name" value="Zinc_finger_BED"/>
</dbReference>
<organism evidence="2 3">
    <name type="scientific">Heterodera trifolii</name>
    <dbReference type="NCBI Taxonomy" id="157864"/>
    <lineage>
        <taxon>Eukaryota</taxon>
        <taxon>Metazoa</taxon>
        <taxon>Ecdysozoa</taxon>
        <taxon>Nematoda</taxon>
        <taxon>Chromadorea</taxon>
        <taxon>Rhabditida</taxon>
        <taxon>Tylenchina</taxon>
        <taxon>Tylenchomorpha</taxon>
        <taxon>Tylenchoidea</taxon>
        <taxon>Heteroderidae</taxon>
        <taxon>Heteroderinae</taxon>
        <taxon>Heterodera</taxon>
    </lineage>
</organism>
<sequence>MFSASVPSCSAAKENSDTTFEDDEVQTIFSEKRPRQSIAEALRAKSPWESDGEKTLRMNKRIMEFIAVDLQPLSVVENIGFQRLVTEMQPKYVMPGRKFFTNTLMPQIV</sequence>
<dbReference type="AlphaFoldDB" id="A0ABD2KXZ6"/>